<evidence type="ECO:0000259" key="6">
    <source>
        <dbReference type="Pfam" id="PF08281"/>
    </source>
</evidence>
<evidence type="ECO:0000256" key="2">
    <source>
        <dbReference type="ARBA" id="ARBA00023015"/>
    </source>
</evidence>
<dbReference type="InterPro" id="IPR014326">
    <property type="entry name" value="RNA_pol_sigma-70_Plancto"/>
</dbReference>
<dbReference type="SUPFAM" id="SSF88946">
    <property type="entry name" value="Sigma2 domain of RNA polymerase sigma factors"/>
    <property type="match status" value="1"/>
</dbReference>
<keyword evidence="2" id="KW-0805">Transcription regulation</keyword>
<keyword evidence="4" id="KW-0804">Transcription</keyword>
<dbReference type="PANTHER" id="PTHR43133:SF51">
    <property type="entry name" value="RNA POLYMERASE SIGMA FACTOR"/>
    <property type="match status" value="1"/>
</dbReference>
<dbReference type="Gene3D" id="1.10.10.10">
    <property type="entry name" value="Winged helix-like DNA-binding domain superfamily/Winged helix DNA-binding domain"/>
    <property type="match status" value="1"/>
</dbReference>
<dbReference type="GO" id="GO:0016987">
    <property type="term" value="F:sigma factor activity"/>
    <property type="evidence" value="ECO:0007669"/>
    <property type="project" value="UniProtKB-KW"/>
</dbReference>
<evidence type="ECO:0000256" key="1">
    <source>
        <dbReference type="ARBA" id="ARBA00010641"/>
    </source>
</evidence>
<comment type="similarity">
    <text evidence="1">Belongs to the sigma-70 factor family. ECF subfamily.</text>
</comment>
<comment type="caution">
    <text evidence="7">The sequence shown here is derived from an EMBL/GenBank/DDBJ whole genome shotgun (WGS) entry which is preliminary data.</text>
</comment>
<dbReference type="AlphaFoldDB" id="A0A5C6E0K0"/>
<dbReference type="InterPro" id="IPR013249">
    <property type="entry name" value="RNA_pol_sigma70_r4_t2"/>
</dbReference>
<evidence type="ECO:0000313" key="7">
    <source>
        <dbReference type="EMBL" id="TWU40689.1"/>
    </source>
</evidence>
<dbReference type="InterPro" id="IPR007627">
    <property type="entry name" value="RNA_pol_sigma70_r2"/>
</dbReference>
<accession>A0A5C6E0K0</accession>
<keyword evidence="8" id="KW-1185">Reference proteome</keyword>
<reference evidence="7 8" key="1">
    <citation type="submission" date="2019-02" db="EMBL/GenBank/DDBJ databases">
        <title>Deep-cultivation of Planctomycetes and their phenomic and genomic characterization uncovers novel biology.</title>
        <authorList>
            <person name="Wiegand S."/>
            <person name="Jogler M."/>
            <person name="Boedeker C."/>
            <person name="Pinto D."/>
            <person name="Vollmers J."/>
            <person name="Rivas-Marin E."/>
            <person name="Kohn T."/>
            <person name="Peeters S.H."/>
            <person name="Heuer A."/>
            <person name="Rast P."/>
            <person name="Oberbeckmann S."/>
            <person name="Bunk B."/>
            <person name="Jeske O."/>
            <person name="Meyerdierks A."/>
            <person name="Storesund J.E."/>
            <person name="Kallscheuer N."/>
            <person name="Luecker S."/>
            <person name="Lage O.M."/>
            <person name="Pohl T."/>
            <person name="Merkel B.J."/>
            <person name="Hornburger P."/>
            <person name="Mueller R.-W."/>
            <person name="Bruemmer F."/>
            <person name="Labrenz M."/>
            <person name="Spormann A.M."/>
            <person name="Op Den Camp H."/>
            <person name="Overmann J."/>
            <person name="Amann R."/>
            <person name="Jetten M.S.M."/>
            <person name="Mascher T."/>
            <person name="Medema M.H."/>
            <person name="Devos D.P."/>
            <person name="Kaster A.-K."/>
            <person name="Ovreas L."/>
            <person name="Rohde M."/>
            <person name="Galperin M.Y."/>
            <person name="Jogler C."/>
        </authorList>
    </citation>
    <scope>NUCLEOTIDE SEQUENCE [LARGE SCALE GENOMIC DNA]</scope>
    <source>
        <strain evidence="7 8">Poly41</strain>
    </source>
</reference>
<feature type="domain" description="RNA polymerase sigma factor 70 region 4 type 2" evidence="6">
    <location>
        <begin position="146"/>
        <end position="197"/>
    </location>
</feature>
<dbReference type="Gene3D" id="1.10.1740.10">
    <property type="match status" value="1"/>
</dbReference>
<gene>
    <name evidence="7" type="primary">rpoE_1</name>
    <name evidence="7" type="ORF">Poly41_15240</name>
</gene>
<evidence type="ECO:0000313" key="8">
    <source>
        <dbReference type="Proteomes" id="UP000319143"/>
    </source>
</evidence>
<dbReference type="PANTHER" id="PTHR43133">
    <property type="entry name" value="RNA POLYMERASE ECF-TYPE SIGMA FACTO"/>
    <property type="match status" value="1"/>
</dbReference>
<dbReference type="GO" id="GO:0003677">
    <property type="term" value="F:DNA binding"/>
    <property type="evidence" value="ECO:0007669"/>
    <property type="project" value="InterPro"/>
</dbReference>
<dbReference type="InterPro" id="IPR013324">
    <property type="entry name" value="RNA_pol_sigma_r3/r4-like"/>
</dbReference>
<proteinExistence type="inferred from homology"/>
<organism evidence="7 8">
    <name type="scientific">Novipirellula artificiosorum</name>
    <dbReference type="NCBI Taxonomy" id="2528016"/>
    <lineage>
        <taxon>Bacteria</taxon>
        <taxon>Pseudomonadati</taxon>
        <taxon>Planctomycetota</taxon>
        <taxon>Planctomycetia</taxon>
        <taxon>Pirellulales</taxon>
        <taxon>Pirellulaceae</taxon>
        <taxon>Novipirellula</taxon>
    </lineage>
</organism>
<dbReference type="RefSeq" id="WP_146525256.1">
    <property type="nucleotide sequence ID" value="NZ_SJPV01000002.1"/>
</dbReference>
<dbReference type="NCBIfam" id="TIGR02984">
    <property type="entry name" value="Sig-70_plancto1"/>
    <property type="match status" value="1"/>
</dbReference>
<keyword evidence="3" id="KW-0731">Sigma factor</keyword>
<dbReference type="GO" id="GO:0006352">
    <property type="term" value="P:DNA-templated transcription initiation"/>
    <property type="evidence" value="ECO:0007669"/>
    <property type="project" value="InterPro"/>
</dbReference>
<dbReference type="InterPro" id="IPR014284">
    <property type="entry name" value="RNA_pol_sigma-70_dom"/>
</dbReference>
<protein>
    <submittedName>
        <fullName evidence="7">ECF RNA polymerase sigma-E factor</fullName>
    </submittedName>
</protein>
<evidence type="ECO:0000256" key="4">
    <source>
        <dbReference type="ARBA" id="ARBA00023163"/>
    </source>
</evidence>
<dbReference type="Proteomes" id="UP000319143">
    <property type="component" value="Unassembled WGS sequence"/>
</dbReference>
<dbReference type="SUPFAM" id="SSF88659">
    <property type="entry name" value="Sigma3 and sigma4 domains of RNA polymerase sigma factors"/>
    <property type="match status" value="1"/>
</dbReference>
<dbReference type="OrthoDB" id="265297at2"/>
<sequence length="209" mass="22976">MDKPGSTTQLVVASKAGDNEAFGVLLEQYRGFLLMLAHRYLSERLRRRIDPSDIVQLTFLEAKRDLSSFRGESPAEFAGWLRGILKNNVATAVTRHVTTQKRSLKREIEGDKPIKGDSAGGGWIAQLPGSTTSPSGVAIRGEATFALLEALHQLPETQAEAIRLRYMEGLSLAEIVERMGKSDTAVAGLLKRGLQKMRTILDADMSPWL</sequence>
<dbReference type="Pfam" id="PF08281">
    <property type="entry name" value="Sigma70_r4_2"/>
    <property type="match status" value="1"/>
</dbReference>
<evidence type="ECO:0000256" key="3">
    <source>
        <dbReference type="ARBA" id="ARBA00023082"/>
    </source>
</evidence>
<dbReference type="InterPro" id="IPR039425">
    <property type="entry name" value="RNA_pol_sigma-70-like"/>
</dbReference>
<dbReference type="Pfam" id="PF04542">
    <property type="entry name" value="Sigma70_r2"/>
    <property type="match status" value="1"/>
</dbReference>
<evidence type="ECO:0000259" key="5">
    <source>
        <dbReference type="Pfam" id="PF04542"/>
    </source>
</evidence>
<dbReference type="CDD" id="cd06171">
    <property type="entry name" value="Sigma70_r4"/>
    <property type="match status" value="1"/>
</dbReference>
<dbReference type="NCBIfam" id="TIGR02937">
    <property type="entry name" value="sigma70-ECF"/>
    <property type="match status" value="1"/>
</dbReference>
<name>A0A5C6E0K0_9BACT</name>
<feature type="domain" description="RNA polymerase sigma-70 region 2" evidence="5">
    <location>
        <begin position="25"/>
        <end position="96"/>
    </location>
</feature>
<dbReference type="InterPro" id="IPR013325">
    <property type="entry name" value="RNA_pol_sigma_r2"/>
</dbReference>
<dbReference type="EMBL" id="SJPV01000002">
    <property type="protein sequence ID" value="TWU40689.1"/>
    <property type="molecule type" value="Genomic_DNA"/>
</dbReference>
<dbReference type="InterPro" id="IPR036388">
    <property type="entry name" value="WH-like_DNA-bd_sf"/>
</dbReference>